<protein>
    <submittedName>
        <fullName evidence="4">Glutathionyl-hydroquinone reductase YqjG-like isoform X1</fullName>
    </submittedName>
</protein>
<dbReference type="PANTHER" id="PTHR32419:SF6">
    <property type="entry name" value="GLUTATHIONE S-TRANSFERASE OMEGA-LIKE 1-RELATED"/>
    <property type="match status" value="1"/>
</dbReference>
<reference evidence="4" key="1">
    <citation type="submission" date="2025-08" db="UniProtKB">
        <authorList>
            <consortium name="RefSeq"/>
        </authorList>
    </citation>
    <scope>IDENTIFICATION</scope>
</reference>
<dbReference type="Pfam" id="PF13410">
    <property type="entry name" value="GST_C_2"/>
    <property type="match status" value="1"/>
</dbReference>
<dbReference type="SFLD" id="SFLDG01206">
    <property type="entry name" value="Xi.1"/>
    <property type="match status" value="1"/>
</dbReference>
<proteinExistence type="predicted"/>
<dbReference type="CDD" id="cd03190">
    <property type="entry name" value="GST_C_Omega_like"/>
    <property type="match status" value="1"/>
</dbReference>
<dbReference type="GeneID" id="106805766"/>
<keyword evidence="1" id="KW-0812">Transmembrane</keyword>
<dbReference type="Gene3D" id="1.20.1050.10">
    <property type="match status" value="1"/>
</dbReference>
<dbReference type="InterPro" id="IPR010987">
    <property type="entry name" value="Glutathione-S-Trfase_C-like"/>
</dbReference>
<organism evidence="3 4">
    <name type="scientific">Priapulus caudatus</name>
    <name type="common">Priapulid worm</name>
    <dbReference type="NCBI Taxonomy" id="37621"/>
    <lineage>
        <taxon>Eukaryota</taxon>
        <taxon>Metazoa</taxon>
        <taxon>Ecdysozoa</taxon>
        <taxon>Scalidophora</taxon>
        <taxon>Priapulida</taxon>
        <taxon>Priapulimorpha</taxon>
        <taxon>Priapulimorphida</taxon>
        <taxon>Priapulidae</taxon>
        <taxon>Priapulus</taxon>
    </lineage>
</organism>
<dbReference type="InterPro" id="IPR036282">
    <property type="entry name" value="Glutathione-S-Trfase_C_sf"/>
</dbReference>
<feature type="domain" description="GST C-terminal" evidence="2">
    <location>
        <begin position="237"/>
        <end position="371"/>
    </location>
</feature>
<dbReference type="SFLD" id="SFLDG01148">
    <property type="entry name" value="Xi_(cytGST)"/>
    <property type="match status" value="1"/>
</dbReference>
<dbReference type="InterPro" id="IPR036249">
    <property type="entry name" value="Thioredoxin-like_sf"/>
</dbReference>
<dbReference type="Gene3D" id="3.40.30.10">
    <property type="entry name" value="Glutaredoxin"/>
    <property type="match status" value="1"/>
</dbReference>
<accession>A0ABM1DSP8</accession>
<name>A0ABM1DSP8_PRICU</name>
<dbReference type="Proteomes" id="UP000695022">
    <property type="component" value="Unplaced"/>
</dbReference>
<dbReference type="InterPro" id="IPR004045">
    <property type="entry name" value="Glutathione_S-Trfase_N"/>
</dbReference>
<keyword evidence="3" id="KW-1185">Reference proteome</keyword>
<dbReference type="SFLD" id="SFLDS00019">
    <property type="entry name" value="Glutathione_Transferase_(cytos"/>
    <property type="match status" value="1"/>
</dbReference>
<feature type="transmembrane region" description="Helical" evidence="1">
    <location>
        <begin position="16"/>
        <end position="37"/>
    </location>
</feature>
<keyword evidence="1" id="KW-1133">Transmembrane helix</keyword>
<evidence type="ECO:0000259" key="2">
    <source>
        <dbReference type="PROSITE" id="PS50405"/>
    </source>
</evidence>
<dbReference type="Pfam" id="PF13409">
    <property type="entry name" value="GST_N_2"/>
    <property type="match status" value="1"/>
</dbReference>
<gene>
    <name evidence="4" type="primary">LOC106805766</name>
</gene>
<keyword evidence="1" id="KW-0472">Membrane</keyword>
<dbReference type="PANTHER" id="PTHR32419">
    <property type="entry name" value="GLUTATHIONYL-HYDROQUINONE REDUCTASE"/>
    <property type="match status" value="1"/>
</dbReference>
<dbReference type="InterPro" id="IPR040079">
    <property type="entry name" value="Glutathione_S-Trfase"/>
</dbReference>
<evidence type="ECO:0000313" key="3">
    <source>
        <dbReference type="Proteomes" id="UP000695022"/>
    </source>
</evidence>
<evidence type="ECO:0000313" key="4">
    <source>
        <dbReference type="RefSeq" id="XP_014662969.1"/>
    </source>
</evidence>
<dbReference type="PROSITE" id="PS50405">
    <property type="entry name" value="GST_CTER"/>
    <property type="match status" value="1"/>
</dbReference>
<dbReference type="RefSeq" id="XP_014662969.1">
    <property type="nucleotide sequence ID" value="XM_014807483.1"/>
</dbReference>
<evidence type="ECO:0000256" key="1">
    <source>
        <dbReference type="SAM" id="Phobius"/>
    </source>
</evidence>
<sequence>MRTSYVTSDMLGLEHALSLFFAAISNFVVCCCFYNRFTLPDARLYKHMTTPLTTLRSTIRFSQTLYHTAAATTSMASVATIDLTVKGEFVRKPTAFHNKITADGSSGFKAEANRYHLYVCYACPFASRTLAVRKLKGLEKIISLNVVDWFLDEGGWKFNPNRDDVTTADTVNGSERLREVYLKADSCYAGAITVPVLWDKKTGTIVNNESAEIIRIFNCEFNEFCATPEQAALDLYPQPLQAEIDEFNSWIYPTINNGVYRCGFAKSQEPYNVAVHQVFESLDRVEEILSRKRYLCGNQLTEADIRLFVTLVRFDQVYHGHFKCNKKCLREYPNLWGYTRDIYQHRGIGETVNIEHIRNCYMASQLNINPFGIIPIGPDLDFEAPHGRENMK</sequence>
<dbReference type="InterPro" id="IPR016639">
    <property type="entry name" value="GST_Omega/GSH"/>
</dbReference>
<dbReference type="InterPro" id="IPR047047">
    <property type="entry name" value="GST_Omega-like_C"/>
</dbReference>
<dbReference type="SUPFAM" id="SSF47616">
    <property type="entry name" value="GST C-terminal domain-like"/>
    <property type="match status" value="1"/>
</dbReference>
<dbReference type="SUPFAM" id="SSF52833">
    <property type="entry name" value="Thioredoxin-like"/>
    <property type="match status" value="1"/>
</dbReference>